<dbReference type="Pfam" id="PF16421">
    <property type="entry name" value="E2F_CC-MB"/>
    <property type="match status" value="1"/>
</dbReference>
<evidence type="ECO:0000256" key="10">
    <source>
        <dbReference type="PROSITE-ProRule" id="PRU00309"/>
    </source>
</evidence>
<evidence type="ECO:0000256" key="12">
    <source>
        <dbReference type="SAM" id="MobiDB-lite"/>
    </source>
</evidence>
<evidence type="ECO:0000313" key="14">
    <source>
        <dbReference type="Proteomes" id="UP000504630"/>
    </source>
</evidence>
<evidence type="ECO:0000256" key="7">
    <source>
        <dbReference type="ARBA" id="ARBA00023125"/>
    </source>
</evidence>
<name>A0A6J2S906_COTGO</name>
<evidence type="ECO:0000256" key="2">
    <source>
        <dbReference type="ARBA" id="ARBA00010940"/>
    </source>
</evidence>
<dbReference type="InterPro" id="IPR036390">
    <property type="entry name" value="WH_DNA-bd_sf"/>
</dbReference>
<dbReference type="InterPro" id="IPR032198">
    <property type="entry name" value="E2F_CC-MB"/>
</dbReference>
<reference evidence="15" key="1">
    <citation type="submission" date="2025-08" db="UniProtKB">
        <authorList>
            <consortium name="RefSeq"/>
        </authorList>
    </citation>
    <scope>IDENTIFICATION</scope>
</reference>
<keyword evidence="8 11" id="KW-0804">Transcription</keyword>
<evidence type="ECO:0000256" key="11">
    <source>
        <dbReference type="RuleBase" id="RU003796"/>
    </source>
</evidence>
<evidence type="ECO:0000259" key="13">
    <source>
        <dbReference type="PROSITE" id="PS50950"/>
    </source>
</evidence>
<dbReference type="GO" id="GO:0000978">
    <property type="term" value="F:RNA polymerase II cis-regulatory region sequence-specific DNA binding"/>
    <property type="evidence" value="ECO:0007669"/>
    <property type="project" value="InterPro"/>
</dbReference>
<dbReference type="PANTHER" id="PTHR12081">
    <property type="entry name" value="TRANSCRIPTION FACTOR E2F"/>
    <property type="match status" value="1"/>
</dbReference>
<dbReference type="PROSITE" id="PS50950">
    <property type="entry name" value="ZF_THAP"/>
    <property type="match status" value="1"/>
</dbReference>
<dbReference type="FunCoup" id="A0A6J2S906">
    <property type="interactions" value="346"/>
</dbReference>
<keyword evidence="3" id="KW-0479">Metal-binding</keyword>
<dbReference type="InParanoid" id="A0A6J2S906"/>
<dbReference type="RefSeq" id="XP_029318449.1">
    <property type="nucleotide sequence ID" value="XM_029462589.1"/>
</dbReference>
<accession>A0A6J2S906</accession>
<dbReference type="PANTHER" id="PTHR12081:SF19">
    <property type="entry name" value="TRANSCRIPTION FACTOR E2F6"/>
    <property type="match status" value="1"/>
</dbReference>
<dbReference type="FunFam" id="1.10.10.10:FF:000458">
    <property type="entry name" value="E2F-like (Mammalian transcription factor)"/>
    <property type="match status" value="1"/>
</dbReference>
<dbReference type="Pfam" id="PF02319">
    <property type="entry name" value="WHD_E2F_TDP"/>
    <property type="match status" value="1"/>
</dbReference>
<dbReference type="Gene3D" id="1.10.10.10">
    <property type="entry name" value="Winged helix-like DNA-binding domain superfamily/Winged helix DNA-binding domain"/>
    <property type="match status" value="1"/>
</dbReference>
<dbReference type="SMART" id="SM00980">
    <property type="entry name" value="THAP"/>
    <property type="match status" value="1"/>
</dbReference>
<evidence type="ECO:0000256" key="9">
    <source>
        <dbReference type="ARBA" id="ARBA00023242"/>
    </source>
</evidence>
<dbReference type="CDD" id="cd14660">
    <property type="entry name" value="E2F_DD"/>
    <property type="match status" value="1"/>
</dbReference>
<evidence type="ECO:0000256" key="4">
    <source>
        <dbReference type="ARBA" id="ARBA00022771"/>
    </source>
</evidence>
<dbReference type="SUPFAM" id="SSF144074">
    <property type="entry name" value="E2F-DP heterodimerization region"/>
    <property type="match status" value="1"/>
</dbReference>
<keyword evidence="6 11" id="KW-0805">Transcription regulation</keyword>
<feature type="domain" description="THAP-type" evidence="13">
    <location>
        <begin position="1"/>
        <end position="83"/>
    </location>
</feature>
<evidence type="ECO:0000256" key="5">
    <source>
        <dbReference type="ARBA" id="ARBA00022833"/>
    </source>
</evidence>
<keyword evidence="5" id="KW-0862">Zinc</keyword>
<dbReference type="SMART" id="SM00692">
    <property type="entry name" value="DM3"/>
    <property type="match status" value="1"/>
</dbReference>
<evidence type="ECO:0000256" key="6">
    <source>
        <dbReference type="ARBA" id="ARBA00023015"/>
    </source>
</evidence>
<dbReference type="AlphaFoldDB" id="A0A6J2S906"/>
<gene>
    <name evidence="15" type="primary">e2f6</name>
</gene>
<keyword evidence="4 10" id="KW-0863">Zinc-finger</keyword>
<comment type="similarity">
    <text evidence="2 11">Belongs to the E2F/DP family.</text>
</comment>
<dbReference type="GeneID" id="115028765"/>
<dbReference type="Pfam" id="PF05485">
    <property type="entry name" value="THAP"/>
    <property type="match status" value="1"/>
</dbReference>
<proteinExistence type="inferred from homology"/>
<dbReference type="GO" id="GO:0008270">
    <property type="term" value="F:zinc ion binding"/>
    <property type="evidence" value="ECO:0007669"/>
    <property type="project" value="UniProtKB-KW"/>
</dbReference>
<evidence type="ECO:0000256" key="1">
    <source>
        <dbReference type="ARBA" id="ARBA00004123"/>
    </source>
</evidence>
<dbReference type="OrthoDB" id="1743261at2759"/>
<dbReference type="InterPro" id="IPR036388">
    <property type="entry name" value="WH-like_DNA-bd_sf"/>
</dbReference>
<feature type="region of interest" description="Disordered" evidence="12">
    <location>
        <begin position="90"/>
        <end position="138"/>
    </location>
</feature>
<dbReference type="InterPro" id="IPR037241">
    <property type="entry name" value="E2F-DP_heterodim"/>
</dbReference>
<dbReference type="GO" id="GO:0000981">
    <property type="term" value="F:DNA-binding transcription factor activity, RNA polymerase II-specific"/>
    <property type="evidence" value="ECO:0007669"/>
    <property type="project" value="TreeGrafter"/>
</dbReference>
<protein>
    <submittedName>
        <fullName evidence="15">Transcription factor E2F6 isoform X1</fullName>
    </submittedName>
</protein>
<dbReference type="Gene3D" id="6.10.250.540">
    <property type="match status" value="1"/>
</dbReference>
<evidence type="ECO:0000313" key="15">
    <source>
        <dbReference type="RefSeq" id="XP_029318449.1"/>
    </source>
</evidence>
<dbReference type="SMART" id="SM01372">
    <property type="entry name" value="E2F_TDP"/>
    <property type="match status" value="1"/>
</dbReference>
<dbReference type="SUPFAM" id="SSF57716">
    <property type="entry name" value="Glucocorticoid receptor-like (DNA-binding domain)"/>
    <property type="match status" value="1"/>
</dbReference>
<dbReference type="GO" id="GO:0046983">
    <property type="term" value="F:protein dimerization activity"/>
    <property type="evidence" value="ECO:0007669"/>
    <property type="project" value="InterPro"/>
</dbReference>
<dbReference type="SUPFAM" id="SSF46785">
    <property type="entry name" value="Winged helix' DNA-binding domain"/>
    <property type="match status" value="1"/>
</dbReference>
<dbReference type="InterPro" id="IPR003316">
    <property type="entry name" value="E2F_WHTH_DNA-bd_dom"/>
</dbReference>
<dbReference type="InterPro" id="IPR006612">
    <property type="entry name" value="THAP_Znf"/>
</dbReference>
<keyword evidence="14" id="KW-1185">Reference proteome</keyword>
<dbReference type="InterPro" id="IPR015633">
    <property type="entry name" value="E2F"/>
</dbReference>
<evidence type="ECO:0000256" key="3">
    <source>
        <dbReference type="ARBA" id="ARBA00022723"/>
    </source>
</evidence>
<dbReference type="Proteomes" id="UP000504630">
    <property type="component" value="Chromosome 24"/>
</dbReference>
<keyword evidence="7 10" id="KW-0238">DNA-binding</keyword>
<keyword evidence="9 11" id="KW-0539">Nucleus</keyword>
<organism evidence="14 15">
    <name type="scientific">Cottoperca gobio</name>
    <name type="common">Frogmouth</name>
    <name type="synonym">Aphritis gobio</name>
    <dbReference type="NCBI Taxonomy" id="56716"/>
    <lineage>
        <taxon>Eukaryota</taxon>
        <taxon>Metazoa</taxon>
        <taxon>Chordata</taxon>
        <taxon>Craniata</taxon>
        <taxon>Vertebrata</taxon>
        <taxon>Euteleostomi</taxon>
        <taxon>Actinopterygii</taxon>
        <taxon>Neopterygii</taxon>
        <taxon>Teleostei</taxon>
        <taxon>Neoteleostei</taxon>
        <taxon>Acanthomorphata</taxon>
        <taxon>Eupercaria</taxon>
        <taxon>Perciformes</taxon>
        <taxon>Notothenioidei</taxon>
        <taxon>Bovichtidae</taxon>
        <taxon>Cottoperca</taxon>
    </lineage>
</organism>
<dbReference type="KEGG" id="cgob:115028765"/>
<dbReference type="GO" id="GO:0090575">
    <property type="term" value="C:RNA polymerase II transcription regulator complex"/>
    <property type="evidence" value="ECO:0007669"/>
    <property type="project" value="TreeGrafter"/>
</dbReference>
<evidence type="ECO:0000256" key="8">
    <source>
        <dbReference type="ARBA" id="ARBA00023163"/>
    </source>
</evidence>
<sequence>MVKCVVSGCPNRSVNANRGIFNRPPKRFFIFPKDTARVKVWLAALRETEKQDSTEQHLICEDHFLPEDISPNGVKSDAIPIMPPCLDGPLGVISPWGAESSEEEDQWGPGGGCDDEEDEDDGPAHVDPPAPEPHAVEPAQQVRDFLSCEEESISRQMFENRFFDSSFINDPGAQNTSGSKTTGVGLHQRKERNQAKRYTRQDVSLGMLTQRFLELLLAAPDGSVDLRQVTTSLQTRRRRVYDITNVLEGISLIEKQSANKFRWIGSSSIFSFLWKNQQKFQRELDNLKMVEDTLDTLIKSCAQQLFDMTDDTDNAASAYVTHEDVVRLRTFQEQTVLVVKAPEETKLEVPAPTEDNIQVHLTGGKGPIMVLTCDVGAGDASAEESSCFLTLEESRIETAALHTESSSPQSAVQSA</sequence>
<dbReference type="CTD" id="1876"/>
<comment type="subcellular location">
    <subcellularLocation>
        <location evidence="1 11">Nucleus</location>
    </subcellularLocation>
</comment>